<evidence type="ECO:0000256" key="1">
    <source>
        <dbReference type="ARBA" id="ARBA00004861"/>
    </source>
</evidence>
<keyword evidence="6 10" id="KW-0665">Pyrimidine biosynthesis</keyword>
<dbReference type="GeneID" id="31003419"/>
<keyword evidence="13" id="KW-1185">Reference proteome</keyword>
<dbReference type="CDD" id="cd04725">
    <property type="entry name" value="OMP_decarboxylase_like"/>
    <property type="match status" value="1"/>
</dbReference>
<feature type="binding site" evidence="9">
    <location>
        <position position="40"/>
    </location>
    <ligand>
        <name>substrate</name>
    </ligand>
</feature>
<dbReference type="OrthoDB" id="10263753at2759"/>
<dbReference type="GO" id="GO:0044205">
    <property type="term" value="P:'de novo' UMP biosynthetic process"/>
    <property type="evidence" value="ECO:0007669"/>
    <property type="project" value="UniProtKB-UniPathway"/>
</dbReference>
<evidence type="ECO:0000313" key="13">
    <source>
        <dbReference type="Proteomes" id="UP000214365"/>
    </source>
</evidence>
<evidence type="ECO:0000256" key="7">
    <source>
        <dbReference type="ARBA" id="ARBA00023239"/>
    </source>
</evidence>
<keyword evidence="5 10" id="KW-0210">Decarboxylase</keyword>
<comment type="similarity">
    <text evidence="2 10">Belongs to the OMP decarboxylase family.</text>
</comment>
<dbReference type="InterPro" id="IPR018089">
    <property type="entry name" value="OMPdecase_AS"/>
</dbReference>
<evidence type="ECO:0000256" key="2">
    <source>
        <dbReference type="ARBA" id="ARBA00011018"/>
    </source>
</evidence>
<dbReference type="FunFam" id="3.20.20.70:FF:000114">
    <property type="entry name" value="Decarboxylase,orotidine phosphate"/>
    <property type="match status" value="1"/>
</dbReference>
<feature type="active site" description="For OMPdecase activity" evidence="8">
    <location>
        <position position="93"/>
    </location>
</feature>
<dbReference type="PANTHER" id="PTHR19278:SF9">
    <property type="entry name" value="URIDINE 5'-MONOPHOSPHATE SYNTHASE"/>
    <property type="match status" value="1"/>
</dbReference>
<name>A0A225AZ15_TALAT</name>
<dbReference type="SMART" id="SM00934">
    <property type="entry name" value="OMPdecase"/>
    <property type="match status" value="1"/>
</dbReference>
<dbReference type="GO" id="GO:0005829">
    <property type="term" value="C:cytosol"/>
    <property type="evidence" value="ECO:0007669"/>
    <property type="project" value="EnsemblFungi"/>
</dbReference>
<feature type="binding site" evidence="9">
    <location>
        <position position="229"/>
    </location>
    <ligand>
        <name>substrate</name>
    </ligand>
</feature>
<dbReference type="InterPro" id="IPR011060">
    <property type="entry name" value="RibuloseP-bd_barrel"/>
</dbReference>
<dbReference type="RefSeq" id="XP_020121080.1">
    <property type="nucleotide sequence ID" value="XM_020265989.1"/>
</dbReference>
<feature type="binding site" evidence="9">
    <location>
        <position position="249"/>
    </location>
    <ligand>
        <name>substrate</name>
    </ligand>
</feature>
<evidence type="ECO:0000256" key="9">
    <source>
        <dbReference type="PIRSR" id="PIRSR614732-2"/>
    </source>
</evidence>
<dbReference type="NCBIfam" id="TIGR01740">
    <property type="entry name" value="pyrF"/>
    <property type="match status" value="1"/>
</dbReference>
<evidence type="ECO:0000259" key="11">
    <source>
        <dbReference type="SMART" id="SM00934"/>
    </source>
</evidence>
<comment type="pathway">
    <text evidence="1 10">Pyrimidine metabolism; UMP biosynthesis via de novo pathway; UMP from orotate: step 2/2.</text>
</comment>
<reference evidence="12 13" key="1">
    <citation type="submission" date="2015-06" db="EMBL/GenBank/DDBJ databases">
        <title>Talaromyces atroroseus IBT 11181 draft genome.</title>
        <authorList>
            <person name="Rasmussen K.B."/>
            <person name="Rasmussen S."/>
            <person name="Petersen B."/>
            <person name="Sicheritz-Ponten T."/>
            <person name="Mortensen U.H."/>
            <person name="Thrane U."/>
        </authorList>
    </citation>
    <scope>NUCLEOTIDE SEQUENCE [LARGE SCALE GENOMIC DNA]</scope>
    <source>
        <strain evidence="12 13">IBT 11181</strain>
    </source>
</reference>
<keyword evidence="7 10" id="KW-0456">Lyase</keyword>
<feature type="active site" description="For OMPdecase activity" evidence="8">
    <location>
        <position position="98"/>
    </location>
</feature>
<evidence type="ECO:0000256" key="10">
    <source>
        <dbReference type="RuleBase" id="RU000512"/>
    </source>
</evidence>
<dbReference type="GO" id="GO:0004588">
    <property type="term" value="F:orotate phosphoribosyltransferase activity"/>
    <property type="evidence" value="ECO:0007669"/>
    <property type="project" value="TreeGrafter"/>
</dbReference>
<dbReference type="InterPro" id="IPR014732">
    <property type="entry name" value="OMPdecase"/>
</dbReference>
<evidence type="ECO:0000256" key="4">
    <source>
        <dbReference type="ARBA" id="ARBA00021923"/>
    </source>
</evidence>
<accession>A0A225AZ15</accession>
<evidence type="ECO:0000256" key="5">
    <source>
        <dbReference type="ARBA" id="ARBA00022793"/>
    </source>
</evidence>
<protein>
    <recommendedName>
        <fullName evidence="4 10">Orotidine 5'-phosphate decarboxylase</fullName>
        <ecNumber evidence="3 10">4.1.1.23</ecNumber>
    </recommendedName>
</protein>
<dbReference type="UniPathway" id="UPA00070">
    <property type="reaction ID" value="UER00120"/>
</dbReference>
<dbReference type="InterPro" id="IPR013785">
    <property type="entry name" value="Aldolase_TIM"/>
</dbReference>
<dbReference type="PROSITE" id="PS00156">
    <property type="entry name" value="OMPDECASE"/>
    <property type="match status" value="1"/>
</dbReference>
<feature type="binding site" evidence="9">
    <location>
        <position position="161"/>
    </location>
    <ligand>
        <name>substrate</name>
    </ligand>
</feature>
<gene>
    <name evidence="12" type="ORF">UA08_03664</name>
</gene>
<dbReference type="STRING" id="1441469.A0A225AZ15"/>
<dbReference type="GO" id="GO:0004590">
    <property type="term" value="F:orotidine-5'-phosphate decarboxylase activity"/>
    <property type="evidence" value="ECO:0007669"/>
    <property type="project" value="UniProtKB-EC"/>
</dbReference>
<comment type="caution">
    <text evidence="12">The sequence shown here is derived from an EMBL/GenBank/DDBJ whole genome shotgun (WGS) entry which is preliminary data.</text>
</comment>
<dbReference type="EMBL" id="LFMY01000004">
    <property type="protein sequence ID" value="OKL60959.1"/>
    <property type="molecule type" value="Genomic_DNA"/>
</dbReference>
<evidence type="ECO:0000313" key="12">
    <source>
        <dbReference type="EMBL" id="OKL60959.1"/>
    </source>
</evidence>
<feature type="active site" description="For OMPdecase activity" evidence="8">
    <location>
        <position position="95"/>
    </location>
</feature>
<comment type="catalytic activity">
    <reaction evidence="10">
        <text>orotidine 5'-phosphate + H(+) = UMP + CO2</text>
        <dbReference type="Rhea" id="RHEA:11596"/>
        <dbReference type="ChEBI" id="CHEBI:15378"/>
        <dbReference type="ChEBI" id="CHEBI:16526"/>
        <dbReference type="ChEBI" id="CHEBI:57538"/>
        <dbReference type="ChEBI" id="CHEBI:57865"/>
        <dbReference type="EC" id="4.1.1.23"/>
    </reaction>
</comment>
<evidence type="ECO:0000256" key="3">
    <source>
        <dbReference type="ARBA" id="ARBA00012321"/>
    </source>
</evidence>
<dbReference type="Gene3D" id="3.20.20.70">
    <property type="entry name" value="Aldolase class I"/>
    <property type="match status" value="1"/>
</dbReference>
<dbReference type="InterPro" id="IPR001754">
    <property type="entry name" value="OMPdeCOase_dom"/>
</dbReference>
<dbReference type="AlphaFoldDB" id="A0A225AZ15"/>
<organism evidence="12 13">
    <name type="scientific">Talaromyces atroroseus</name>
    <dbReference type="NCBI Taxonomy" id="1441469"/>
    <lineage>
        <taxon>Eukaryota</taxon>
        <taxon>Fungi</taxon>
        <taxon>Dikarya</taxon>
        <taxon>Ascomycota</taxon>
        <taxon>Pezizomycotina</taxon>
        <taxon>Eurotiomycetes</taxon>
        <taxon>Eurotiomycetidae</taxon>
        <taxon>Eurotiales</taxon>
        <taxon>Trichocomaceae</taxon>
        <taxon>Talaromyces</taxon>
        <taxon>Talaromyces sect. Trachyspermi</taxon>
    </lineage>
</organism>
<dbReference type="PANTHER" id="PTHR19278">
    <property type="entry name" value="OROTATE PHOSPHORIBOSYLTRANSFERASE"/>
    <property type="match status" value="1"/>
</dbReference>
<feature type="binding site" evidence="9">
    <location>
        <position position="62"/>
    </location>
    <ligand>
        <name>substrate</name>
    </ligand>
</feature>
<sequence>MSSSSKLPYGVRAKNHPNLLVRKLFAIAEAKQTNVTVSADVTTTKELLDLADRLGPHIAVLKTHIDILSDLSPATTTGLAQLAEKHNFLIFEDRKFIDIGNTVQKQYHGGALRISEWAHIINCSILPGEGIVQALTQTAASNDFLPYAAEGRGLLILAEMTSKGSLATGTYTTRSVDYARRYRQFVMGFVCNRSLSAEQSTETSREDGEDFVVFTTGVNLASAGDALGQQYQTPQSAVARGADFIIAGRGIYAAPDPVEAVRRYQQQGWQAYLERVA</sequence>
<dbReference type="GO" id="GO:0006207">
    <property type="term" value="P:'de novo' pyrimidine nucleobase biosynthetic process"/>
    <property type="evidence" value="ECO:0007669"/>
    <property type="project" value="EnsemblFungi"/>
</dbReference>
<dbReference type="SUPFAM" id="SSF51366">
    <property type="entry name" value="Ribulose-phoshate binding barrel"/>
    <property type="match status" value="1"/>
</dbReference>
<dbReference type="Pfam" id="PF00215">
    <property type="entry name" value="OMPdecase"/>
    <property type="match status" value="1"/>
</dbReference>
<feature type="binding site" evidence="9">
    <location>
        <position position="248"/>
    </location>
    <ligand>
        <name>substrate</name>
    </ligand>
</feature>
<dbReference type="EC" id="4.1.1.23" evidence="3 10"/>
<evidence type="ECO:0000256" key="6">
    <source>
        <dbReference type="ARBA" id="ARBA00022975"/>
    </source>
</evidence>
<proteinExistence type="inferred from homology"/>
<dbReference type="Proteomes" id="UP000214365">
    <property type="component" value="Unassembled WGS sequence"/>
</dbReference>
<evidence type="ECO:0000256" key="8">
    <source>
        <dbReference type="PIRSR" id="PIRSR614732-1"/>
    </source>
</evidence>
<feature type="domain" description="Orotidine 5'-phosphate decarboxylase" evidence="11">
    <location>
        <begin position="34"/>
        <end position="264"/>
    </location>
</feature>